<feature type="repeat" description="ANK" evidence="3">
    <location>
        <begin position="822"/>
        <end position="854"/>
    </location>
</feature>
<dbReference type="InterPro" id="IPR036770">
    <property type="entry name" value="Ankyrin_rpt-contain_sf"/>
</dbReference>
<evidence type="ECO:0000256" key="3">
    <source>
        <dbReference type="PROSITE-ProRule" id="PRU00023"/>
    </source>
</evidence>
<comment type="caution">
    <text evidence="6">The sequence shown here is derived from an EMBL/GenBank/DDBJ whole genome shotgun (WGS) entry which is preliminary data.</text>
</comment>
<proteinExistence type="predicted"/>
<accession>A0A812GAF8</accession>
<feature type="repeat" description="ANK" evidence="3">
    <location>
        <begin position="491"/>
        <end position="523"/>
    </location>
</feature>
<dbReference type="PROSITE" id="PS50297">
    <property type="entry name" value="ANK_REP_REGION"/>
    <property type="match status" value="10"/>
</dbReference>
<dbReference type="OrthoDB" id="1577640at2759"/>
<feature type="repeat" description="ANK" evidence="3">
    <location>
        <begin position="623"/>
        <end position="655"/>
    </location>
</feature>
<dbReference type="EMBL" id="CAJNDS010000003">
    <property type="protein sequence ID" value="CAE6913094.1"/>
    <property type="molecule type" value="Genomic_DNA"/>
</dbReference>
<feature type="repeat" description="ANK" evidence="3">
    <location>
        <begin position="755"/>
        <end position="787"/>
    </location>
</feature>
<feature type="repeat" description="ANK" evidence="3">
    <location>
        <begin position="524"/>
        <end position="556"/>
    </location>
</feature>
<dbReference type="SMART" id="SM00248">
    <property type="entry name" value="ANK"/>
    <property type="match status" value="11"/>
</dbReference>
<reference evidence="6" key="1">
    <citation type="submission" date="2021-02" db="EMBL/GenBank/DDBJ databases">
        <authorList>
            <person name="Dougan E. K."/>
            <person name="Rhodes N."/>
            <person name="Thang M."/>
            <person name="Chan C."/>
        </authorList>
    </citation>
    <scope>NUCLEOTIDE SEQUENCE</scope>
</reference>
<feature type="coiled-coil region" evidence="4">
    <location>
        <begin position="34"/>
        <end position="65"/>
    </location>
</feature>
<feature type="chain" id="PRO_5032307463" evidence="5">
    <location>
        <begin position="17"/>
        <end position="871"/>
    </location>
</feature>
<gene>
    <name evidence="6" type="primary">ANKRD50</name>
    <name evidence="6" type="ORF">SNAT2548_LOCUS174</name>
</gene>
<keyword evidence="4" id="KW-0175">Coiled coil</keyword>
<dbReference type="PANTHER" id="PTHR24166">
    <property type="entry name" value="ROLLING PEBBLES, ISOFORM B"/>
    <property type="match status" value="1"/>
</dbReference>
<dbReference type="Pfam" id="PF12796">
    <property type="entry name" value="Ank_2"/>
    <property type="match status" value="4"/>
</dbReference>
<dbReference type="InterPro" id="IPR002110">
    <property type="entry name" value="Ankyrin_rpt"/>
</dbReference>
<dbReference type="Proteomes" id="UP000604046">
    <property type="component" value="Unassembled WGS sequence"/>
</dbReference>
<dbReference type="InterPro" id="IPR050889">
    <property type="entry name" value="Dendritic_Spine_Reg/Scaffold"/>
</dbReference>
<evidence type="ECO:0000256" key="2">
    <source>
        <dbReference type="ARBA" id="ARBA00023043"/>
    </source>
</evidence>
<name>A0A812GAF8_9DINO</name>
<feature type="signal peptide" evidence="5">
    <location>
        <begin position="1"/>
        <end position="16"/>
    </location>
</feature>
<keyword evidence="2 3" id="KW-0040">ANK repeat</keyword>
<keyword evidence="1" id="KW-0677">Repeat</keyword>
<dbReference type="AlphaFoldDB" id="A0A812GAF8"/>
<keyword evidence="7" id="KW-1185">Reference proteome</keyword>
<evidence type="ECO:0000256" key="1">
    <source>
        <dbReference type="ARBA" id="ARBA00022737"/>
    </source>
</evidence>
<dbReference type="PROSITE" id="PS50088">
    <property type="entry name" value="ANK_REPEAT"/>
    <property type="match status" value="10"/>
</dbReference>
<dbReference type="Pfam" id="PF13637">
    <property type="entry name" value="Ank_4"/>
    <property type="match status" value="1"/>
</dbReference>
<protein>
    <submittedName>
        <fullName evidence="6">ANKRD50 protein</fullName>
    </submittedName>
</protein>
<evidence type="ECO:0000256" key="4">
    <source>
        <dbReference type="SAM" id="Coils"/>
    </source>
</evidence>
<dbReference type="Gene3D" id="1.25.40.20">
    <property type="entry name" value="Ankyrin repeat-containing domain"/>
    <property type="match status" value="5"/>
</dbReference>
<feature type="repeat" description="ANK" evidence="3">
    <location>
        <begin position="722"/>
        <end position="754"/>
    </location>
</feature>
<keyword evidence="5" id="KW-0732">Signal</keyword>
<evidence type="ECO:0000313" key="6">
    <source>
        <dbReference type="EMBL" id="CAE6913094.1"/>
    </source>
</evidence>
<sequence>MLARWFGCVSITLAAGLRSKNQVWPWDEHPTSSVEELQELLATVLAEATAANADAEEEEEQLRLSELVASIRKDWQSSPKVCHRQLGWLMNNLTVACQGLHPRADWFLDYYVPALPNKTCVESVSDIFASGSHLVETLRVSREAVASVELASKTLSLYQALSFLRSWLVELTRTRHDALLWAGFWDGDPQNRTTQAKLSNFAKAIEHATVHPDSFLGQAIEASQDLDACYEDVETRPLAENMWSIASMSFVLGMRDKAQGTVIALVNKHITGTPRILSESVLSAHELPTVGLAAWGLGFWSPKVMLVDLMGTCDKTSPALQKQLLARLPSWAKSKSLTQWSPEAFAMRSRLQWQCIDCSGACGLDEALADHVEKLVKAKREQDQKDQELRQVVSPHFAAWAAAGIRPEEVDEWSLGNRLTETLWRNLNPSDKAAVAKVLELEEFSHALSQNETDRMRRATLEIQQPNGPARLRGVMQLLRQKADPNAPDRLGHTAFIYAAYEGSLEVVEALLEAGAQLEARDVHGMTALIWAADKGRLEVVEALVEAGAQLEAREKYGLTALLCAAGQGHLMVVEALVEAGAQLKTSDKYGFTALMQAAGRGHLQVVEALLKAGAQLEAHNKFGGTALISAADSGHTKVVEALVEARAQLEARDKSGYTALISAAKHGQMKVVEVLVRAGAQLEAHSDAGITALISAADSGHTKVVEALVEAGAQLEAHTDAGSTALICAAHSGHTKMVEALLEAGAQLEAHSDAGITALISAADSGHTKVVEALVVAGAQLEARTDAGYYTALISAADSGHMKVVEELLEARAQLEARAKYGFTALRLAEMQGRLQVVEALLKAGAQPQEAGPTGVTAFDLAADYSEEDY</sequence>
<feature type="repeat" description="ANK" evidence="3">
    <location>
        <begin position="590"/>
        <end position="622"/>
    </location>
</feature>
<dbReference type="PANTHER" id="PTHR24166:SF48">
    <property type="entry name" value="PROTEIN VAPYRIN"/>
    <property type="match status" value="1"/>
</dbReference>
<dbReference type="SUPFAM" id="SSF48403">
    <property type="entry name" value="Ankyrin repeat"/>
    <property type="match status" value="1"/>
</dbReference>
<feature type="repeat" description="ANK" evidence="3">
    <location>
        <begin position="689"/>
        <end position="721"/>
    </location>
</feature>
<feature type="repeat" description="ANK" evidence="3">
    <location>
        <begin position="557"/>
        <end position="589"/>
    </location>
</feature>
<feature type="repeat" description="ANK" evidence="3">
    <location>
        <begin position="656"/>
        <end position="688"/>
    </location>
</feature>
<organism evidence="6 7">
    <name type="scientific">Symbiodinium natans</name>
    <dbReference type="NCBI Taxonomy" id="878477"/>
    <lineage>
        <taxon>Eukaryota</taxon>
        <taxon>Sar</taxon>
        <taxon>Alveolata</taxon>
        <taxon>Dinophyceae</taxon>
        <taxon>Suessiales</taxon>
        <taxon>Symbiodiniaceae</taxon>
        <taxon>Symbiodinium</taxon>
    </lineage>
</organism>
<evidence type="ECO:0000313" key="7">
    <source>
        <dbReference type="Proteomes" id="UP000604046"/>
    </source>
</evidence>
<evidence type="ECO:0000256" key="5">
    <source>
        <dbReference type="SAM" id="SignalP"/>
    </source>
</evidence>